<evidence type="ECO:0000259" key="3">
    <source>
        <dbReference type="Pfam" id="PF12366"/>
    </source>
</evidence>
<dbReference type="HOGENOM" id="CLU_003945_1_0_1"/>
<feature type="domain" description="CASC1 C-terminal" evidence="3">
    <location>
        <begin position="478"/>
        <end position="642"/>
    </location>
</feature>
<feature type="region of interest" description="Disordered" evidence="2">
    <location>
        <begin position="273"/>
        <end position="354"/>
    </location>
</feature>
<dbReference type="InterPro" id="IPR031826">
    <property type="entry name" value="IC97/Casc1_N"/>
</dbReference>
<dbReference type="GO" id="GO:0005930">
    <property type="term" value="C:axoneme"/>
    <property type="evidence" value="ECO:0000318"/>
    <property type="project" value="GO_Central"/>
</dbReference>
<dbReference type="PANTHER" id="PTHR20929:SF11">
    <property type="entry name" value="DYNEIN AXONEMAL INTERMEDIATE CHAIN 7"/>
    <property type="match status" value="1"/>
</dbReference>
<evidence type="ECO:0000313" key="6">
    <source>
        <dbReference type="Proteomes" id="UP000008144"/>
    </source>
</evidence>
<protein>
    <recommendedName>
        <fullName evidence="7">Dynein intermediate chain CFAP94, axonemal</fullName>
    </recommendedName>
</protein>
<reference evidence="6" key="1">
    <citation type="journal article" date="2002" name="Science">
        <title>The draft genome of Ciona intestinalis: insights into chordate and vertebrate origins.</title>
        <authorList>
            <person name="Dehal P."/>
            <person name="Satou Y."/>
            <person name="Campbell R.K."/>
            <person name="Chapman J."/>
            <person name="Degnan B."/>
            <person name="De Tomaso A."/>
            <person name="Davidson B."/>
            <person name="Di Gregorio A."/>
            <person name="Gelpke M."/>
            <person name="Goodstein D.M."/>
            <person name="Harafuji N."/>
            <person name="Hastings K.E."/>
            <person name="Ho I."/>
            <person name="Hotta K."/>
            <person name="Huang W."/>
            <person name="Kawashima T."/>
            <person name="Lemaire P."/>
            <person name="Martinez D."/>
            <person name="Meinertzhagen I.A."/>
            <person name="Necula S."/>
            <person name="Nonaka M."/>
            <person name="Putnam N."/>
            <person name="Rash S."/>
            <person name="Saiga H."/>
            <person name="Satake M."/>
            <person name="Terry A."/>
            <person name="Yamada L."/>
            <person name="Wang H.G."/>
            <person name="Awazu S."/>
            <person name="Azumi K."/>
            <person name="Boore J."/>
            <person name="Branno M."/>
            <person name="Chin-Bow S."/>
            <person name="DeSantis R."/>
            <person name="Doyle S."/>
            <person name="Francino P."/>
            <person name="Keys D.N."/>
            <person name="Haga S."/>
            <person name="Hayashi H."/>
            <person name="Hino K."/>
            <person name="Imai K.S."/>
            <person name="Inaba K."/>
            <person name="Kano S."/>
            <person name="Kobayashi K."/>
            <person name="Kobayashi M."/>
            <person name="Lee B.I."/>
            <person name="Makabe K.W."/>
            <person name="Manohar C."/>
            <person name="Matassi G."/>
            <person name="Medina M."/>
            <person name="Mochizuki Y."/>
            <person name="Mount S."/>
            <person name="Morishita T."/>
            <person name="Miura S."/>
            <person name="Nakayama A."/>
            <person name="Nishizaka S."/>
            <person name="Nomoto H."/>
            <person name="Ohta F."/>
            <person name="Oishi K."/>
            <person name="Rigoutsos I."/>
            <person name="Sano M."/>
            <person name="Sasaki A."/>
            <person name="Sasakura Y."/>
            <person name="Shoguchi E."/>
            <person name="Shin-i T."/>
            <person name="Spagnuolo A."/>
            <person name="Stainier D."/>
            <person name="Suzuki M.M."/>
            <person name="Tassy O."/>
            <person name="Takatori N."/>
            <person name="Tokuoka M."/>
            <person name="Yagi K."/>
            <person name="Yoshizaki F."/>
            <person name="Wada S."/>
            <person name="Zhang C."/>
            <person name="Hyatt P.D."/>
            <person name="Larimer F."/>
            <person name="Detter C."/>
            <person name="Doggett N."/>
            <person name="Glavina T."/>
            <person name="Hawkins T."/>
            <person name="Richardson P."/>
            <person name="Lucas S."/>
            <person name="Kohara Y."/>
            <person name="Levine M."/>
            <person name="Satoh N."/>
            <person name="Rokhsar D.S."/>
        </authorList>
    </citation>
    <scope>NUCLEOTIDE SEQUENCE [LARGE SCALE GENOMIC DNA]</scope>
</reference>
<organism evidence="5 6">
    <name type="scientific">Ciona intestinalis</name>
    <name type="common">Transparent sea squirt</name>
    <name type="synonym">Ascidia intestinalis</name>
    <dbReference type="NCBI Taxonomy" id="7719"/>
    <lineage>
        <taxon>Eukaryota</taxon>
        <taxon>Metazoa</taxon>
        <taxon>Chordata</taxon>
        <taxon>Tunicata</taxon>
        <taxon>Ascidiacea</taxon>
        <taxon>Phlebobranchia</taxon>
        <taxon>Cionidae</taxon>
        <taxon>Ciona</taxon>
    </lineage>
</organism>
<evidence type="ECO:0000259" key="4">
    <source>
        <dbReference type="Pfam" id="PF15927"/>
    </source>
</evidence>
<evidence type="ECO:0000313" key="5">
    <source>
        <dbReference type="Ensembl" id="ENSCINP00000002405.3"/>
    </source>
</evidence>
<accession>F7AEU0</accession>
<feature type="region of interest" description="Disordered" evidence="2">
    <location>
        <begin position="1"/>
        <end position="60"/>
    </location>
</feature>
<dbReference type="EMBL" id="EAAA01000966">
    <property type="status" value="NOT_ANNOTATED_CDS"/>
    <property type="molecule type" value="Genomic_DNA"/>
</dbReference>
<dbReference type="InterPro" id="IPR023247">
    <property type="entry name" value="IC97/Dnai7-like"/>
</dbReference>
<feature type="compositionally biased region" description="Polar residues" evidence="2">
    <location>
        <begin position="1"/>
        <end position="14"/>
    </location>
</feature>
<dbReference type="Proteomes" id="UP000008144">
    <property type="component" value="Chromosome 12"/>
</dbReference>
<feature type="compositionally biased region" description="Basic and acidic residues" evidence="2">
    <location>
        <begin position="17"/>
        <end position="60"/>
    </location>
</feature>
<reference evidence="5" key="2">
    <citation type="journal article" date="2008" name="Genome Biol.">
        <title>Improved genome assembly and evidence-based global gene model set for the chordate Ciona intestinalis: new insight into intron and operon populations.</title>
        <authorList>
            <person name="Satou Y."/>
            <person name="Mineta K."/>
            <person name="Ogasawara M."/>
            <person name="Sasakura Y."/>
            <person name="Shoguchi E."/>
            <person name="Ueno K."/>
            <person name="Yamada L."/>
            <person name="Matsumoto J."/>
            <person name="Wasserscheid J."/>
            <person name="Dewar K."/>
            <person name="Wiley G.B."/>
            <person name="Macmil S.L."/>
            <person name="Roe B.A."/>
            <person name="Zeller R.W."/>
            <person name="Hastings K.E."/>
            <person name="Lemaire P."/>
            <person name="Lindquist E."/>
            <person name="Endo T."/>
            <person name="Hotta K."/>
            <person name="Inaba K."/>
        </authorList>
    </citation>
    <scope>NUCLEOTIDE SEQUENCE [LARGE SCALE GENOMIC DNA]</scope>
    <source>
        <strain evidence="5">wild type</strain>
    </source>
</reference>
<feature type="compositionally biased region" description="Polar residues" evidence="2">
    <location>
        <begin position="416"/>
        <end position="428"/>
    </location>
</feature>
<evidence type="ECO:0000256" key="2">
    <source>
        <dbReference type="SAM" id="MobiDB-lite"/>
    </source>
</evidence>
<dbReference type="AlphaFoldDB" id="F7AEU0"/>
<dbReference type="GO" id="GO:0048487">
    <property type="term" value="F:beta-tubulin binding"/>
    <property type="evidence" value="ECO:0000318"/>
    <property type="project" value="GO_Central"/>
</dbReference>
<evidence type="ECO:0008006" key="7">
    <source>
        <dbReference type="Google" id="ProtNLM"/>
    </source>
</evidence>
<dbReference type="GO" id="GO:0008017">
    <property type="term" value="F:microtubule binding"/>
    <property type="evidence" value="ECO:0000318"/>
    <property type="project" value="GO_Central"/>
</dbReference>
<dbReference type="OMA" id="FTRCEKT"/>
<feature type="compositionally biased region" description="Basic and acidic residues" evidence="2">
    <location>
        <begin position="332"/>
        <end position="348"/>
    </location>
</feature>
<reference evidence="5" key="3">
    <citation type="submission" date="2025-08" db="UniProtKB">
        <authorList>
            <consortium name="Ensembl"/>
        </authorList>
    </citation>
    <scope>IDENTIFICATION</scope>
</reference>
<sequence>PPKSPNRSGKSTPTRGRPGEKKDEEKLLQDEEEERLRLEQEEKARQEKEAREKLEQERRAELDTKKDKQVFETNIELGAVKLEVEQVKNDKLAHAEWNRYMKCDGKPDPTSVKEINTFISLSHEKGSPDVNIVLEDAKLILSLISELNELLEDFTPEEFEQKVDSYRQTILSLQDLLLNRYNEATLKMLKEASYEADSESGNLQKVVDGENETIMLWANLNKNPRFKLFEFENEKISFELPKVLAMADIAVRILRTKFDHYSHQCTTFLPKKKKVKDEEPIPEEPPKPEDAEEVEVKGDEENGEDAKSVVEEGRQSKQSNEPGLVIEGEKEEETKKDENEGEKEDAVKTPDVQIEIEEDEEEILDPDVVDLRQFSPLGGVYHVDLLKTPPQPNIVRGWTLTQIIDKPLSTVKYPSDNPNTGRSSSRVASANPEGRDEGSPSKTPLEQQQPPIGLTFALPSNVMFFEEPQVASWDSSDKHWKTSGITDTNFDEENRKLLFKTQEFGTFCLMQDSHLNMPFQSWELKPKGTNSTVLTITAAIAEVEIEVKDSKCRLNAPAEDPPKELSGLYGKWMAVPKLIAAMRDAGVNVFPAEDSHKFVSIQSKEVDLERVYEQMAILSSTFAFSWSKWNNDAGSKQVIIQIAPCLIKENVPRDAVSDDDWSIFSVSDDMSYKLALSEYDEEFADVVAKGATYHCDLLHQYERQPLKTATKNCWNNSPKNHKTRTSFSFTRLPHY</sequence>
<comment type="similarity">
    <text evidence="1">Belongs to the DNAI7 family.</text>
</comment>
<dbReference type="GeneTree" id="ENSGT00390000004708"/>
<dbReference type="InterPro" id="IPR022110">
    <property type="entry name" value="CASC1_C"/>
</dbReference>
<feature type="compositionally biased region" description="Polar residues" evidence="2">
    <location>
        <begin position="440"/>
        <end position="450"/>
    </location>
</feature>
<dbReference type="PANTHER" id="PTHR20929">
    <property type="entry name" value="LUNG ADENOMA SUSCEPTIBILITY 1-RELATED"/>
    <property type="match status" value="1"/>
</dbReference>
<feature type="compositionally biased region" description="Basic and acidic residues" evidence="2">
    <location>
        <begin position="275"/>
        <end position="315"/>
    </location>
</feature>
<evidence type="ECO:0000256" key="1">
    <source>
        <dbReference type="ARBA" id="ARBA00024332"/>
    </source>
</evidence>
<dbReference type="Ensembl" id="ENSCINT00000002405.3">
    <property type="protein sequence ID" value="ENSCINP00000002405.3"/>
    <property type="gene ID" value="ENSCING00000001658.3"/>
</dbReference>
<dbReference type="Pfam" id="PF12366">
    <property type="entry name" value="Casc1_C"/>
    <property type="match status" value="1"/>
</dbReference>
<dbReference type="Pfam" id="PF15927">
    <property type="entry name" value="Casc1_N"/>
    <property type="match status" value="1"/>
</dbReference>
<dbReference type="PRINTS" id="PR02043">
    <property type="entry name" value="CANCERSCCP1"/>
</dbReference>
<name>F7AEU0_CIOIN</name>
<reference evidence="5" key="4">
    <citation type="submission" date="2025-09" db="UniProtKB">
        <authorList>
            <consortium name="Ensembl"/>
        </authorList>
    </citation>
    <scope>IDENTIFICATION</scope>
</reference>
<proteinExistence type="inferred from homology"/>
<feature type="domain" description="IC97/Casc1 N-terminal" evidence="4">
    <location>
        <begin position="28"/>
        <end position="225"/>
    </location>
</feature>
<feature type="region of interest" description="Disordered" evidence="2">
    <location>
        <begin position="409"/>
        <end position="451"/>
    </location>
</feature>
<dbReference type="InParanoid" id="F7AEU0"/>
<keyword evidence="6" id="KW-1185">Reference proteome</keyword>